<dbReference type="InterPro" id="IPR000477">
    <property type="entry name" value="RT_dom"/>
</dbReference>
<dbReference type="SUPFAM" id="SSF56672">
    <property type="entry name" value="DNA/RNA polymerases"/>
    <property type="match status" value="1"/>
</dbReference>
<dbReference type="InterPro" id="IPR043502">
    <property type="entry name" value="DNA/RNA_pol_sf"/>
</dbReference>
<comment type="caution">
    <text evidence="2">The sequence shown here is derived from an EMBL/GenBank/DDBJ whole genome shotgun (WGS) entry which is preliminary data.</text>
</comment>
<organism evidence="2 3">
    <name type="scientific">Periplaneta americana</name>
    <name type="common">American cockroach</name>
    <name type="synonym">Blatta americana</name>
    <dbReference type="NCBI Taxonomy" id="6978"/>
    <lineage>
        <taxon>Eukaryota</taxon>
        <taxon>Metazoa</taxon>
        <taxon>Ecdysozoa</taxon>
        <taxon>Arthropoda</taxon>
        <taxon>Hexapoda</taxon>
        <taxon>Insecta</taxon>
        <taxon>Pterygota</taxon>
        <taxon>Neoptera</taxon>
        <taxon>Polyneoptera</taxon>
        <taxon>Dictyoptera</taxon>
        <taxon>Blattodea</taxon>
        <taxon>Blattoidea</taxon>
        <taxon>Blattidae</taxon>
        <taxon>Blattinae</taxon>
        <taxon>Periplaneta</taxon>
    </lineage>
</organism>
<evidence type="ECO:0000313" key="3">
    <source>
        <dbReference type="Proteomes" id="UP001148838"/>
    </source>
</evidence>
<dbReference type="PANTHER" id="PTHR47027">
    <property type="entry name" value="REVERSE TRANSCRIPTASE DOMAIN-CONTAINING PROTEIN"/>
    <property type="match status" value="1"/>
</dbReference>
<dbReference type="EMBL" id="JAJSOF020000025">
    <property type="protein sequence ID" value="KAJ4435034.1"/>
    <property type="molecule type" value="Genomic_DNA"/>
</dbReference>
<sequence>MRTWRTWFQDPTTDGIYLRELHISRETAEASIRGLRLNRGSVALSDRWRLDILGACSHVELLRNSRHYKIRSLLASVLRGKDYQVEEEIHVAGGSVDVILDVCVKEVNSVMYMFVDEIGDSEMVFGEMRPKIRHTLPGIRLTVRENLGKNPTQAGIVTQPERNFRSAGKRLNRLSHGGGFLKTKFPSVHHCTRSPKDHMLIFNGAMVKYQQEKLDHEFSQFLSDAFPIHCELKQGDAISPLLFNFALEYAIRKVQDNTESLELNGLHQLLVYADDVNMLGENPQSIRGNAEILVEASKAIGLEVNPVKTKYMIMSRDQNIVRNGTIKIGDFSFEEVEKFKYLGATCVELEHIRKKYLPPSMLSQNRSWLACLDLLRNREYEQKTGLFLLKDDNNALSESAMRISYKIFHEIAKELKTFNEDEFIKRCLIILADELCPQQVGEVEAIRLSRRTVVRRLQYGRDRLRLRELKVLVDPESSSLKDWGRQGRRGNLS</sequence>
<keyword evidence="3" id="KW-1185">Reference proteome</keyword>
<dbReference type="PANTHER" id="PTHR47027:SF20">
    <property type="entry name" value="REVERSE TRANSCRIPTASE-LIKE PROTEIN WITH RNA-DIRECTED DNA POLYMERASE DOMAIN"/>
    <property type="match status" value="1"/>
</dbReference>
<name>A0ABQ8SMG9_PERAM</name>
<protein>
    <recommendedName>
        <fullName evidence="1">Reverse transcriptase domain-containing protein</fullName>
    </recommendedName>
</protein>
<accession>A0ABQ8SMG9</accession>
<evidence type="ECO:0000259" key="1">
    <source>
        <dbReference type="Pfam" id="PF00078"/>
    </source>
</evidence>
<dbReference type="Pfam" id="PF00078">
    <property type="entry name" value="RVT_1"/>
    <property type="match status" value="1"/>
</dbReference>
<reference evidence="2 3" key="1">
    <citation type="journal article" date="2022" name="Allergy">
        <title>Genome assembly and annotation of Periplaneta americana reveal a comprehensive cockroach allergen profile.</title>
        <authorList>
            <person name="Wang L."/>
            <person name="Xiong Q."/>
            <person name="Saelim N."/>
            <person name="Wang L."/>
            <person name="Nong W."/>
            <person name="Wan A.T."/>
            <person name="Shi M."/>
            <person name="Liu X."/>
            <person name="Cao Q."/>
            <person name="Hui J.H.L."/>
            <person name="Sookrung N."/>
            <person name="Leung T.F."/>
            <person name="Tungtrongchitr A."/>
            <person name="Tsui S.K.W."/>
        </authorList>
    </citation>
    <scope>NUCLEOTIDE SEQUENCE [LARGE SCALE GENOMIC DNA]</scope>
    <source>
        <strain evidence="2">PWHHKU_190912</strain>
    </source>
</reference>
<evidence type="ECO:0000313" key="2">
    <source>
        <dbReference type="EMBL" id="KAJ4435034.1"/>
    </source>
</evidence>
<proteinExistence type="predicted"/>
<gene>
    <name evidence="2" type="ORF">ANN_23607</name>
</gene>
<dbReference type="Proteomes" id="UP001148838">
    <property type="component" value="Unassembled WGS sequence"/>
</dbReference>
<feature type="domain" description="Reverse transcriptase" evidence="1">
    <location>
        <begin position="224"/>
        <end position="345"/>
    </location>
</feature>